<keyword evidence="3" id="KW-1185">Reference proteome</keyword>
<evidence type="ECO:0000313" key="3">
    <source>
        <dbReference type="Proteomes" id="UP000326912"/>
    </source>
</evidence>
<dbReference type="Proteomes" id="UP000326912">
    <property type="component" value="Unassembled WGS sequence"/>
</dbReference>
<proteinExistence type="predicted"/>
<feature type="domain" description="PAS" evidence="1">
    <location>
        <begin position="80"/>
        <end position="124"/>
    </location>
</feature>
<comment type="caution">
    <text evidence="2">The sequence shown here is derived from an EMBL/GenBank/DDBJ whole genome shotgun (WGS) entry which is preliminary data.</text>
</comment>
<organism evidence="2 3">
    <name type="scientific">Dictyobacter vulcani</name>
    <dbReference type="NCBI Taxonomy" id="2607529"/>
    <lineage>
        <taxon>Bacteria</taxon>
        <taxon>Bacillati</taxon>
        <taxon>Chloroflexota</taxon>
        <taxon>Ktedonobacteria</taxon>
        <taxon>Ktedonobacterales</taxon>
        <taxon>Dictyobacteraceae</taxon>
        <taxon>Dictyobacter</taxon>
    </lineage>
</organism>
<sequence>MRSLTRTAGLGSPPEAVAAPFAAEAQRAVQENTIGLFVACYPALNRRFEHHIYPSPEGILVIAQDITERQQHILQSAEESEARFRTLADNISHLAWMSDESGWLFWYNQRWYNYTGTTLQEMQGWGWQKVHHPIMCSG</sequence>
<dbReference type="PROSITE" id="PS50112">
    <property type="entry name" value="PAS"/>
    <property type="match status" value="1"/>
</dbReference>
<reference evidence="2 3" key="1">
    <citation type="submission" date="2019-10" db="EMBL/GenBank/DDBJ databases">
        <title>Dictyobacter vulcani sp. nov., within the class Ktedonobacteria, isolated from soil of volcanic Mt. Zao.</title>
        <authorList>
            <person name="Zheng Y."/>
            <person name="Wang C.M."/>
            <person name="Sakai Y."/>
            <person name="Abe K."/>
            <person name="Yokota A."/>
            <person name="Yabe S."/>
        </authorList>
    </citation>
    <scope>NUCLEOTIDE SEQUENCE [LARGE SCALE GENOMIC DNA]</scope>
    <source>
        <strain evidence="2 3">W12</strain>
    </source>
</reference>
<name>A0A5J4KZB2_9CHLR</name>
<dbReference type="AlphaFoldDB" id="A0A5J4KZB2"/>
<dbReference type="InterPro" id="IPR000014">
    <property type="entry name" value="PAS"/>
</dbReference>
<evidence type="ECO:0000259" key="1">
    <source>
        <dbReference type="PROSITE" id="PS50112"/>
    </source>
</evidence>
<dbReference type="InterPro" id="IPR035965">
    <property type="entry name" value="PAS-like_dom_sf"/>
</dbReference>
<dbReference type="RefSeq" id="WP_198925682.1">
    <property type="nucleotide sequence ID" value="NZ_BKZW01000004.1"/>
</dbReference>
<dbReference type="Gene3D" id="3.30.450.20">
    <property type="entry name" value="PAS domain"/>
    <property type="match status" value="2"/>
</dbReference>
<gene>
    <name evidence="2" type="ORF">KDW_60390</name>
</gene>
<accession>A0A5J4KZB2</accession>
<dbReference type="SUPFAM" id="SSF55785">
    <property type="entry name" value="PYP-like sensor domain (PAS domain)"/>
    <property type="match status" value="1"/>
</dbReference>
<protein>
    <recommendedName>
        <fullName evidence="1">PAS domain-containing protein</fullName>
    </recommendedName>
</protein>
<dbReference type="EMBL" id="BKZW01000004">
    <property type="protein sequence ID" value="GER91877.1"/>
    <property type="molecule type" value="Genomic_DNA"/>
</dbReference>
<evidence type="ECO:0000313" key="2">
    <source>
        <dbReference type="EMBL" id="GER91877.1"/>
    </source>
</evidence>